<comment type="caution">
    <text evidence="1">The sequence shown here is derived from an EMBL/GenBank/DDBJ whole genome shotgun (WGS) entry which is preliminary data.</text>
</comment>
<proteinExistence type="predicted"/>
<sequence length="284" mass="31533">MFRHGDPVAAAQESVRIIDRCDLDETTTANDDYSSEAIDAMNKLLAPLLDEFSGGMRGRKRKRSVSPVWEQGKHQTTELRLLTRQIKVITIAEPAEGWESQPKVSPVEDTEAQAQERRRRAALAAVDFKHMIKQSAVHYPAFKPTKVTTYKLKEEATPKSIAVVECSKQRSNLIMHPHVESDQLISRDPTPKRSLVVGARFAPTGTAKLRSKVLQHTFYYSEPTIGGKSAGYAWGYRGSFPRSAGQMGYLRDAMKKGLDEGRVQLLSLRGSQAVRPKAGLNKGG</sequence>
<organism evidence="1 2">
    <name type="scientific">Ceratobasidium theobromae</name>
    <dbReference type="NCBI Taxonomy" id="1582974"/>
    <lineage>
        <taxon>Eukaryota</taxon>
        <taxon>Fungi</taxon>
        <taxon>Dikarya</taxon>
        <taxon>Basidiomycota</taxon>
        <taxon>Agaricomycotina</taxon>
        <taxon>Agaricomycetes</taxon>
        <taxon>Cantharellales</taxon>
        <taxon>Ceratobasidiaceae</taxon>
        <taxon>Ceratobasidium</taxon>
    </lineage>
</organism>
<evidence type="ECO:0000313" key="2">
    <source>
        <dbReference type="Proteomes" id="UP000383932"/>
    </source>
</evidence>
<keyword evidence="2" id="KW-1185">Reference proteome</keyword>
<dbReference type="OrthoDB" id="3063716at2759"/>
<dbReference type="EMBL" id="SSOP01000083">
    <property type="protein sequence ID" value="KAB5591920.1"/>
    <property type="molecule type" value="Genomic_DNA"/>
</dbReference>
<gene>
    <name evidence="1" type="ORF">CTheo_4653</name>
</gene>
<accession>A0A5N5QJK3</accession>
<evidence type="ECO:0000313" key="1">
    <source>
        <dbReference type="EMBL" id="KAB5591920.1"/>
    </source>
</evidence>
<dbReference type="AlphaFoldDB" id="A0A5N5QJK3"/>
<protein>
    <submittedName>
        <fullName evidence="1">Uncharacterized protein</fullName>
    </submittedName>
</protein>
<reference evidence="1 2" key="1">
    <citation type="journal article" date="2019" name="Fungal Biol. Biotechnol.">
        <title>Draft genome sequence of fastidious pathogen Ceratobasidium theobromae, which causes vascular-streak dieback in Theobroma cacao.</title>
        <authorList>
            <person name="Ali S.S."/>
            <person name="Asman A."/>
            <person name="Shao J."/>
            <person name="Firmansyah A.P."/>
            <person name="Susilo A.W."/>
            <person name="Rosmana A."/>
            <person name="McMahon P."/>
            <person name="Junaid M."/>
            <person name="Guest D."/>
            <person name="Kheng T.Y."/>
            <person name="Meinhardt L.W."/>
            <person name="Bailey B.A."/>
        </authorList>
    </citation>
    <scope>NUCLEOTIDE SEQUENCE [LARGE SCALE GENOMIC DNA]</scope>
    <source>
        <strain evidence="1 2">CT2</strain>
    </source>
</reference>
<dbReference type="Proteomes" id="UP000383932">
    <property type="component" value="Unassembled WGS sequence"/>
</dbReference>
<name>A0A5N5QJK3_9AGAM</name>